<feature type="transmembrane region" description="Helical" evidence="6">
    <location>
        <begin position="198"/>
        <end position="219"/>
    </location>
</feature>
<evidence type="ECO:0000313" key="7">
    <source>
        <dbReference type="EMBL" id="GAA5028273.1"/>
    </source>
</evidence>
<evidence type="ECO:0000256" key="3">
    <source>
        <dbReference type="ARBA" id="ARBA00022692"/>
    </source>
</evidence>
<accession>A0ABP9JD30</accession>
<evidence type="ECO:0000256" key="6">
    <source>
        <dbReference type="SAM" id="Phobius"/>
    </source>
</evidence>
<evidence type="ECO:0000313" key="8">
    <source>
        <dbReference type="Proteomes" id="UP001500427"/>
    </source>
</evidence>
<feature type="transmembrane region" description="Helical" evidence="6">
    <location>
        <begin position="31"/>
        <end position="56"/>
    </location>
</feature>
<evidence type="ECO:0000256" key="4">
    <source>
        <dbReference type="ARBA" id="ARBA00022989"/>
    </source>
</evidence>
<feature type="transmembrane region" description="Helical" evidence="6">
    <location>
        <begin position="257"/>
        <end position="278"/>
    </location>
</feature>
<comment type="subcellular location">
    <subcellularLocation>
        <location evidence="1">Cell membrane</location>
        <topology evidence="1">Multi-pass membrane protein</topology>
    </subcellularLocation>
</comment>
<dbReference type="PANTHER" id="PTHR40277">
    <property type="entry name" value="BLL5419 PROTEIN"/>
    <property type="match status" value="1"/>
</dbReference>
<evidence type="ECO:0000256" key="2">
    <source>
        <dbReference type="ARBA" id="ARBA00022475"/>
    </source>
</evidence>
<evidence type="ECO:0000256" key="1">
    <source>
        <dbReference type="ARBA" id="ARBA00004651"/>
    </source>
</evidence>
<keyword evidence="3 6" id="KW-0812">Transmembrane</keyword>
<dbReference type="InterPro" id="IPR022791">
    <property type="entry name" value="L-PG_synthase/AglD"/>
</dbReference>
<feature type="transmembrane region" description="Helical" evidence="6">
    <location>
        <begin position="231"/>
        <end position="250"/>
    </location>
</feature>
<sequence length="321" mass="32842">MRLRPVGGLAILAVLVWRVGGDAFLTALGRIHLAPLALAAAIVALTTVLGAWRWVLVARALGTRLRLGDAVAECYRSQLLNVTLPGGVLGDVNRGVRHGNGTDDLARGLRGVVWERTAGQVVLVVVATGVLLVEPSRALLAPTVVGVALLAVASVGLLVVLFLLPTRSRRGEPTRLGRAARTALGDVRAGLHDRHTSAGVLVASLLVVAGHVGTFVLAARTAGVTAPTGRLVPLALVALVAMGLPLNVAGWGPREGVAAWSFGVAGLGAGAGVTTAVVYGVMTLVAVLPGLVLLVAPARWPWARWTSARRVAAAHEGGARG</sequence>
<feature type="transmembrane region" description="Helical" evidence="6">
    <location>
        <begin position="284"/>
        <end position="302"/>
    </location>
</feature>
<protein>
    <recommendedName>
        <fullName evidence="9">Lysylphosphatidylglycerol synthase-like protein</fullName>
    </recommendedName>
</protein>
<evidence type="ECO:0000256" key="5">
    <source>
        <dbReference type="ARBA" id="ARBA00023136"/>
    </source>
</evidence>
<feature type="transmembrane region" description="Helical" evidence="6">
    <location>
        <begin position="139"/>
        <end position="164"/>
    </location>
</feature>
<keyword evidence="2" id="KW-1003">Cell membrane</keyword>
<evidence type="ECO:0008006" key="9">
    <source>
        <dbReference type="Google" id="ProtNLM"/>
    </source>
</evidence>
<name>A0ABP9JD30_9MICO</name>
<reference evidence="8" key="1">
    <citation type="journal article" date="2019" name="Int. J. Syst. Evol. Microbiol.">
        <title>The Global Catalogue of Microorganisms (GCM) 10K type strain sequencing project: providing services to taxonomists for standard genome sequencing and annotation.</title>
        <authorList>
            <consortium name="The Broad Institute Genomics Platform"/>
            <consortium name="The Broad Institute Genome Sequencing Center for Infectious Disease"/>
            <person name="Wu L."/>
            <person name="Ma J."/>
        </authorList>
    </citation>
    <scope>NUCLEOTIDE SEQUENCE [LARGE SCALE GENOMIC DNA]</scope>
    <source>
        <strain evidence="8">JCM 17687</strain>
    </source>
</reference>
<comment type="caution">
    <text evidence="7">The sequence shown here is derived from an EMBL/GenBank/DDBJ whole genome shotgun (WGS) entry which is preliminary data.</text>
</comment>
<gene>
    <name evidence="7" type="ORF">GCM10023258_23630</name>
</gene>
<dbReference type="PANTHER" id="PTHR40277:SF1">
    <property type="entry name" value="BLL5419 PROTEIN"/>
    <property type="match status" value="1"/>
</dbReference>
<dbReference type="EMBL" id="BAABIW010000016">
    <property type="protein sequence ID" value="GAA5028273.1"/>
    <property type="molecule type" value="Genomic_DNA"/>
</dbReference>
<keyword evidence="5 6" id="KW-0472">Membrane</keyword>
<organism evidence="7 8">
    <name type="scientific">Terrabacter aeriphilus</name>
    <dbReference type="NCBI Taxonomy" id="515662"/>
    <lineage>
        <taxon>Bacteria</taxon>
        <taxon>Bacillati</taxon>
        <taxon>Actinomycetota</taxon>
        <taxon>Actinomycetes</taxon>
        <taxon>Micrococcales</taxon>
        <taxon>Intrasporangiaceae</taxon>
        <taxon>Terrabacter</taxon>
    </lineage>
</organism>
<proteinExistence type="predicted"/>
<dbReference type="Pfam" id="PF03706">
    <property type="entry name" value="LPG_synthase_TM"/>
    <property type="match status" value="1"/>
</dbReference>
<feature type="transmembrane region" description="Helical" evidence="6">
    <location>
        <begin position="117"/>
        <end position="133"/>
    </location>
</feature>
<keyword evidence="8" id="KW-1185">Reference proteome</keyword>
<dbReference type="Proteomes" id="UP001500427">
    <property type="component" value="Unassembled WGS sequence"/>
</dbReference>
<keyword evidence="4 6" id="KW-1133">Transmembrane helix</keyword>